<keyword evidence="9" id="KW-1185">Reference proteome</keyword>
<dbReference type="Gene3D" id="3.50.20.20">
    <property type="entry name" value="Janus/Ocnus"/>
    <property type="match status" value="1"/>
</dbReference>
<keyword evidence="3" id="KW-0221">Differentiation</keyword>
<evidence type="ECO:0000256" key="2">
    <source>
        <dbReference type="ARBA" id="ARBA00010971"/>
    </source>
</evidence>
<dbReference type="InterPro" id="IPR007702">
    <property type="entry name" value="Janus"/>
</dbReference>
<dbReference type="GO" id="GO:0101006">
    <property type="term" value="F:protein histidine phosphatase activity"/>
    <property type="evidence" value="ECO:0007669"/>
    <property type="project" value="TreeGrafter"/>
</dbReference>
<evidence type="ECO:0000256" key="3">
    <source>
        <dbReference type="ARBA" id="ARBA00022782"/>
    </source>
</evidence>
<comment type="function">
    <text evidence="1">JanA and janB regulate somatic sex differentiation.</text>
</comment>
<evidence type="ECO:0000313" key="9">
    <source>
        <dbReference type="Proteomes" id="UP001142055"/>
    </source>
</evidence>
<dbReference type="GO" id="GO:0030154">
    <property type="term" value="P:cell differentiation"/>
    <property type="evidence" value="ECO:0007669"/>
    <property type="project" value="UniProtKB-KW"/>
</dbReference>
<dbReference type="FunFam" id="3.50.20.20:FF:000001">
    <property type="entry name" value="14 kDa phosphohistidine phosphatase"/>
    <property type="match status" value="1"/>
</dbReference>
<evidence type="ECO:0000313" key="8">
    <source>
        <dbReference type="EMBL" id="KAJ6223428.1"/>
    </source>
</evidence>
<organism evidence="8 9">
    <name type="scientific">Blomia tropicalis</name>
    <name type="common">Mite</name>
    <dbReference type="NCBI Taxonomy" id="40697"/>
    <lineage>
        <taxon>Eukaryota</taxon>
        <taxon>Metazoa</taxon>
        <taxon>Ecdysozoa</taxon>
        <taxon>Arthropoda</taxon>
        <taxon>Chelicerata</taxon>
        <taxon>Arachnida</taxon>
        <taxon>Acari</taxon>
        <taxon>Acariformes</taxon>
        <taxon>Sarcoptiformes</taxon>
        <taxon>Astigmata</taxon>
        <taxon>Glycyphagoidea</taxon>
        <taxon>Echimyopodidae</taxon>
        <taxon>Blomia</taxon>
    </lineage>
</organism>
<evidence type="ECO:0000256" key="6">
    <source>
        <dbReference type="PIRSR" id="PIRSR607702-1"/>
    </source>
</evidence>
<dbReference type="SUPFAM" id="SSF143724">
    <property type="entry name" value="PHP14-like"/>
    <property type="match status" value="1"/>
</dbReference>
<feature type="binding site" evidence="7">
    <location>
        <position position="15"/>
    </location>
    <ligand>
        <name>substrate</name>
    </ligand>
</feature>
<dbReference type="EMBL" id="JAPWDV010000001">
    <property type="protein sequence ID" value="KAJ6223428.1"/>
    <property type="molecule type" value="Genomic_DNA"/>
</dbReference>
<evidence type="ECO:0000256" key="5">
    <source>
        <dbReference type="ARBA" id="ARBA00068494"/>
    </source>
</evidence>
<dbReference type="OMA" id="VRGYSWA"/>
<evidence type="ECO:0000256" key="1">
    <source>
        <dbReference type="ARBA" id="ARBA00002508"/>
    </source>
</evidence>
<dbReference type="PANTHER" id="PTHR12258:SF5">
    <property type="entry name" value="BCDNA.GH02250-RELATED"/>
    <property type="match status" value="1"/>
</dbReference>
<dbReference type="PANTHER" id="PTHR12258">
    <property type="entry name" value="JANUS-A/JANUS-B"/>
    <property type="match status" value="1"/>
</dbReference>
<evidence type="ECO:0000256" key="7">
    <source>
        <dbReference type="PIRSR" id="PIRSR607702-2"/>
    </source>
</evidence>
<reference evidence="8" key="1">
    <citation type="submission" date="2022-12" db="EMBL/GenBank/DDBJ databases">
        <title>Genome assemblies of Blomia tropicalis.</title>
        <authorList>
            <person name="Cui Y."/>
        </authorList>
    </citation>
    <scope>NUCLEOTIDE SEQUENCE</scope>
    <source>
        <tissue evidence="8">Adult mites</tissue>
    </source>
</reference>
<gene>
    <name evidence="8" type="ORF">RDWZM_001973</name>
</gene>
<evidence type="ECO:0000256" key="4">
    <source>
        <dbReference type="ARBA" id="ARBA00022928"/>
    </source>
</evidence>
<comment type="similarity">
    <text evidence="2">Belongs to the janus family.</text>
</comment>
<comment type="caution">
    <text evidence="8">The sequence shown here is derived from an EMBL/GenBank/DDBJ whole genome shotgun (WGS) entry which is preliminary data.</text>
</comment>
<protein>
    <recommendedName>
        <fullName evidence="5">Sex-regulated protein janus-A</fullName>
    </recommendedName>
</protein>
<feature type="active site" description="Proton acceptor" evidence="6">
    <location>
        <position position="40"/>
    </location>
</feature>
<dbReference type="GO" id="GO:0005829">
    <property type="term" value="C:cytosol"/>
    <property type="evidence" value="ECO:0007669"/>
    <property type="project" value="TreeGrafter"/>
</dbReference>
<dbReference type="AlphaFoldDB" id="A0A9Q0MBR2"/>
<dbReference type="GO" id="GO:0007548">
    <property type="term" value="P:sex differentiation"/>
    <property type="evidence" value="ECO:0007669"/>
    <property type="project" value="UniProtKB-KW"/>
</dbReference>
<proteinExistence type="inferred from homology"/>
<dbReference type="Proteomes" id="UP001142055">
    <property type="component" value="Chromosome 1"/>
</dbReference>
<dbReference type="InterPro" id="IPR038596">
    <property type="entry name" value="Janus_sf"/>
</dbReference>
<dbReference type="Pfam" id="PF05005">
    <property type="entry name" value="Ocnus"/>
    <property type="match status" value="1"/>
</dbReference>
<name>A0A9Q0MBR2_BLOTA</name>
<sequence>MDDIPEVDIDTGKFKYILIKVYDDDKSKFIVRGYNWAAFHADILDKVEPNIVKSKLKCDCVGGGRIEHSPANKKIHIYGYSQGFGLADHKVSCELIKKEYPDYTVTWANEGY</sequence>
<keyword evidence="4" id="KW-0726">Sexual differentiation</keyword>
<accession>A0A9Q0MBR2</accession>
<dbReference type="OrthoDB" id="10249612at2759"/>